<dbReference type="PROSITE" id="PS51892">
    <property type="entry name" value="SUBTILASE"/>
    <property type="match status" value="1"/>
</dbReference>
<keyword evidence="2 5" id="KW-0645">Protease</keyword>
<dbReference type="InterPro" id="IPR008979">
    <property type="entry name" value="Galactose-bd-like_sf"/>
</dbReference>
<dbReference type="Proteomes" id="UP000036834">
    <property type="component" value="Unassembled WGS sequence"/>
</dbReference>
<evidence type="ECO:0000256" key="1">
    <source>
        <dbReference type="ARBA" id="ARBA00011073"/>
    </source>
</evidence>
<dbReference type="PANTHER" id="PTHR43399">
    <property type="entry name" value="SUBTILISIN-RELATED"/>
    <property type="match status" value="1"/>
</dbReference>
<evidence type="ECO:0000256" key="3">
    <source>
        <dbReference type="ARBA" id="ARBA00022801"/>
    </source>
</evidence>
<feature type="domain" description="Peptidase S8/S53" evidence="6">
    <location>
        <begin position="211"/>
        <end position="498"/>
    </location>
</feature>
<evidence type="ECO:0000313" key="7">
    <source>
        <dbReference type="EMBL" id="KNB71957.1"/>
    </source>
</evidence>
<feature type="active site" description="Charge relay system" evidence="5">
    <location>
        <position position="257"/>
    </location>
</feature>
<feature type="active site" description="Charge relay system" evidence="5">
    <location>
        <position position="447"/>
    </location>
</feature>
<keyword evidence="4 5" id="KW-0720">Serine protease</keyword>
<dbReference type="InterPro" id="IPR022398">
    <property type="entry name" value="Peptidase_S8_His-AS"/>
</dbReference>
<reference evidence="8" key="1">
    <citation type="submission" date="2015-07" db="EMBL/GenBank/DDBJ databases">
        <title>Genome sequencing project for genomic taxonomy and phylogenomics of Bacillus-like bacteria.</title>
        <authorList>
            <person name="Liu B."/>
            <person name="Wang J."/>
            <person name="Zhu Y."/>
            <person name="Liu G."/>
            <person name="Chen Q."/>
            <person name="Chen Z."/>
            <person name="Lan J."/>
            <person name="Che J."/>
            <person name="Ge C."/>
            <person name="Shi H."/>
            <person name="Pan Z."/>
            <person name="Liu X."/>
        </authorList>
    </citation>
    <scope>NUCLEOTIDE SEQUENCE [LARGE SCALE GENOMIC DNA]</scope>
    <source>
        <strain evidence="8">DSM 9887</strain>
    </source>
</reference>
<dbReference type="PRINTS" id="PR00723">
    <property type="entry name" value="SUBTILISIN"/>
</dbReference>
<proteinExistence type="inferred from homology"/>
<dbReference type="EMBL" id="LGIQ01000009">
    <property type="protein sequence ID" value="KNB71957.1"/>
    <property type="molecule type" value="Genomic_DNA"/>
</dbReference>
<dbReference type="InterPro" id="IPR015500">
    <property type="entry name" value="Peptidase_S8_subtilisin-rel"/>
</dbReference>
<dbReference type="CDD" id="cd04842">
    <property type="entry name" value="Peptidases_S8_Kp43_protease"/>
    <property type="match status" value="1"/>
</dbReference>
<comment type="caution">
    <text evidence="7">The sequence shown here is derived from an EMBL/GenBank/DDBJ whole genome shotgun (WGS) entry which is preliminary data.</text>
</comment>
<sequence length="732" mass="80677">MLTVFWNAPISAKQPGERVGSIPIESKKELAIDLVEAEKSKSELVIIQFTGPIREEWKEQTEDWGALLGDYIPDYAFIAKLADKKAKKKIEKLPYVERVVPFQPVTKVAPSLRSSLGKNRNVDVAVIGFDHQVNMQRTVRELVPDEELADMQTIEDTSHITIATLNAQSLEEVILSEDVIAVIPVPENKLHNDRASALTQSSTLLSTGYSGKGQLIGIADTGLDTGDAASMHPDFLGQIKSLYAWGRRGDASDRHGHGTHIAGTLVGTGEASDGIYKGLAPDAELVFHSIQDRYGALFIDVETFLSQSYADGARIHSDSWGADDYGEYSLTSFLFDRFLWQHPDMTALIAAGNTGYDGFQTVGSPATAKNAIAVGASENDRPDWGDWSDDPDQIWQYSSSGLTADGRLKPDIVAPGTAILSTRSSLAPNKNFDRRFDEFYAYMSGSSMATPVVAAGIAQIRQFLIEHGHDEPSSALQKAMLLTGADDLGEDMRRQGFGRANFLNAIETNFVDEKKGMRTKERRTYAIKVEDTTKPFVITLAWTDYPASLVANRTLVNDLNLQVTTPTGEKRNGNDFFEAPFDDEVDNLNNVEQVWIGKPDAGVYEVIVEGYNIPKGPQAYALATTGAWVQVEQEEPDDVIIGELNKKQKFADNWIRVSKPGKLKASVDWVGEADVDLYVYDLQKNAIASAKRTDHPEEVTVKLQKAGFYKIRVVLDEGDEAHFRLSISYPGK</sequence>
<keyword evidence="3 5" id="KW-0378">Hydrolase</keyword>
<evidence type="ECO:0000256" key="5">
    <source>
        <dbReference type="PROSITE-ProRule" id="PRU01240"/>
    </source>
</evidence>
<dbReference type="STRING" id="54915.ADS79_14920"/>
<evidence type="ECO:0000256" key="4">
    <source>
        <dbReference type="ARBA" id="ARBA00022825"/>
    </source>
</evidence>
<name>A0A0K9YTJ1_9BACL</name>
<accession>A0A0K9YTJ1</accession>
<dbReference type="InterPro" id="IPR051048">
    <property type="entry name" value="Peptidase_S8/S53_subtilisin"/>
</dbReference>
<dbReference type="SUPFAM" id="SSF52743">
    <property type="entry name" value="Subtilisin-like"/>
    <property type="match status" value="1"/>
</dbReference>
<protein>
    <submittedName>
        <fullName evidence="7">Peptidase S8</fullName>
    </submittedName>
</protein>
<dbReference type="InterPro" id="IPR000209">
    <property type="entry name" value="Peptidase_S8/S53_dom"/>
</dbReference>
<dbReference type="Gene3D" id="2.60.120.380">
    <property type="match status" value="2"/>
</dbReference>
<dbReference type="GO" id="GO:0004252">
    <property type="term" value="F:serine-type endopeptidase activity"/>
    <property type="evidence" value="ECO:0007669"/>
    <property type="project" value="UniProtKB-UniRule"/>
</dbReference>
<organism evidence="7 8">
    <name type="scientific">Brevibacillus reuszeri</name>
    <dbReference type="NCBI Taxonomy" id="54915"/>
    <lineage>
        <taxon>Bacteria</taxon>
        <taxon>Bacillati</taxon>
        <taxon>Bacillota</taxon>
        <taxon>Bacilli</taxon>
        <taxon>Bacillales</taxon>
        <taxon>Paenibacillaceae</taxon>
        <taxon>Brevibacillus</taxon>
    </lineage>
</organism>
<dbReference type="OrthoDB" id="9798386at2"/>
<dbReference type="Pfam" id="PF00082">
    <property type="entry name" value="Peptidase_S8"/>
    <property type="match status" value="1"/>
</dbReference>
<evidence type="ECO:0000259" key="6">
    <source>
        <dbReference type="Pfam" id="PF00082"/>
    </source>
</evidence>
<dbReference type="SUPFAM" id="SSF49785">
    <property type="entry name" value="Galactose-binding domain-like"/>
    <property type="match status" value="1"/>
</dbReference>
<dbReference type="PROSITE" id="PS00137">
    <property type="entry name" value="SUBTILASE_HIS"/>
    <property type="match status" value="1"/>
</dbReference>
<dbReference type="PATRIC" id="fig|54915.3.peg.1980"/>
<dbReference type="Gene3D" id="3.40.50.200">
    <property type="entry name" value="Peptidase S8/S53 domain"/>
    <property type="match status" value="1"/>
</dbReference>
<dbReference type="GO" id="GO:0006508">
    <property type="term" value="P:proteolysis"/>
    <property type="evidence" value="ECO:0007669"/>
    <property type="project" value="UniProtKB-KW"/>
</dbReference>
<evidence type="ECO:0000256" key="2">
    <source>
        <dbReference type="ARBA" id="ARBA00022670"/>
    </source>
</evidence>
<feature type="active site" description="Charge relay system" evidence="5">
    <location>
        <position position="220"/>
    </location>
</feature>
<evidence type="ECO:0000313" key="8">
    <source>
        <dbReference type="Proteomes" id="UP000036834"/>
    </source>
</evidence>
<dbReference type="InterPro" id="IPR036852">
    <property type="entry name" value="Peptidase_S8/S53_dom_sf"/>
</dbReference>
<dbReference type="InterPro" id="IPR034058">
    <property type="entry name" value="TagA/B/C/D_pept_dom"/>
</dbReference>
<comment type="similarity">
    <text evidence="1 5">Belongs to the peptidase S8 family.</text>
</comment>
<dbReference type="PANTHER" id="PTHR43399:SF4">
    <property type="entry name" value="CELL WALL-ASSOCIATED PROTEASE"/>
    <property type="match status" value="1"/>
</dbReference>
<dbReference type="AlphaFoldDB" id="A0A0K9YTJ1"/>
<gene>
    <name evidence="7" type="ORF">ADS79_14920</name>
</gene>